<keyword evidence="3" id="KW-1185">Reference proteome</keyword>
<dbReference type="InterPro" id="IPR023780">
    <property type="entry name" value="Chromo_domain"/>
</dbReference>
<dbReference type="InterPro" id="IPR041588">
    <property type="entry name" value="Integrase_H2C2"/>
</dbReference>
<dbReference type="Proteomes" id="UP000467840">
    <property type="component" value="Chromosome 8"/>
</dbReference>
<dbReference type="Gene3D" id="1.10.340.70">
    <property type="match status" value="1"/>
</dbReference>
<evidence type="ECO:0000313" key="3">
    <source>
        <dbReference type="Proteomes" id="UP000467840"/>
    </source>
</evidence>
<name>A0A6A6KNW5_HEVBR</name>
<dbReference type="SUPFAM" id="SSF54160">
    <property type="entry name" value="Chromo domain-like"/>
    <property type="match status" value="1"/>
</dbReference>
<proteinExistence type="predicted"/>
<evidence type="ECO:0000313" key="2">
    <source>
        <dbReference type="EMBL" id="KAF2289766.1"/>
    </source>
</evidence>
<dbReference type="CDD" id="cd00024">
    <property type="entry name" value="CD_CSD"/>
    <property type="match status" value="1"/>
</dbReference>
<dbReference type="InterPro" id="IPR000953">
    <property type="entry name" value="Chromo/chromo_shadow_dom"/>
</dbReference>
<dbReference type="CDD" id="cd00303">
    <property type="entry name" value="retropepsin_like"/>
    <property type="match status" value="1"/>
</dbReference>
<accession>A0A6A6KNW5</accession>
<dbReference type="InterPro" id="IPR021109">
    <property type="entry name" value="Peptidase_aspartic_dom_sf"/>
</dbReference>
<dbReference type="InterPro" id="IPR052160">
    <property type="entry name" value="Gypsy_RT_Integrase-like"/>
</dbReference>
<evidence type="ECO:0000259" key="1">
    <source>
        <dbReference type="PROSITE" id="PS50013"/>
    </source>
</evidence>
<dbReference type="Pfam" id="PF00385">
    <property type="entry name" value="Chromo"/>
    <property type="match status" value="1"/>
</dbReference>
<dbReference type="Gene3D" id="2.40.70.10">
    <property type="entry name" value="Acid Proteases"/>
    <property type="match status" value="1"/>
</dbReference>
<dbReference type="AlphaFoldDB" id="A0A6A6KNW5"/>
<dbReference type="PROSITE" id="PS50013">
    <property type="entry name" value="CHROMO_2"/>
    <property type="match status" value="1"/>
</dbReference>
<reference evidence="2 3" key="1">
    <citation type="journal article" date="2020" name="Mol. Plant">
        <title>The Chromosome-Based Rubber Tree Genome Provides New Insights into Spurge Genome Evolution and Rubber Biosynthesis.</title>
        <authorList>
            <person name="Liu J."/>
            <person name="Shi C."/>
            <person name="Shi C.C."/>
            <person name="Li W."/>
            <person name="Zhang Q.J."/>
            <person name="Zhang Y."/>
            <person name="Li K."/>
            <person name="Lu H.F."/>
            <person name="Shi C."/>
            <person name="Zhu S.T."/>
            <person name="Xiao Z.Y."/>
            <person name="Nan H."/>
            <person name="Yue Y."/>
            <person name="Zhu X.G."/>
            <person name="Wu Y."/>
            <person name="Hong X.N."/>
            <person name="Fan G.Y."/>
            <person name="Tong Y."/>
            <person name="Zhang D."/>
            <person name="Mao C.L."/>
            <person name="Liu Y.L."/>
            <person name="Hao S.J."/>
            <person name="Liu W.Q."/>
            <person name="Lv M.Q."/>
            <person name="Zhang H.B."/>
            <person name="Liu Y."/>
            <person name="Hu-Tang G.R."/>
            <person name="Wang J.P."/>
            <person name="Wang J.H."/>
            <person name="Sun Y.H."/>
            <person name="Ni S.B."/>
            <person name="Chen W.B."/>
            <person name="Zhang X.C."/>
            <person name="Jiao Y.N."/>
            <person name="Eichler E.E."/>
            <person name="Li G.H."/>
            <person name="Liu X."/>
            <person name="Gao L.Z."/>
        </authorList>
    </citation>
    <scope>NUCLEOTIDE SEQUENCE [LARGE SCALE GENOMIC DNA]</scope>
    <source>
        <strain evidence="3">cv. GT1</strain>
        <tissue evidence="2">Leaf</tissue>
    </source>
</reference>
<dbReference type="Pfam" id="PF08284">
    <property type="entry name" value="RVP_2"/>
    <property type="match status" value="1"/>
</dbReference>
<organism evidence="2 3">
    <name type="scientific">Hevea brasiliensis</name>
    <name type="common">Para rubber tree</name>
    <name type="synonym">Siphonia brasiliensis</name>
    <dbReference type="NCBI Taxonomy" id="3981"/>
    <lineage>
        <taxon>Eukaryota</taxon>
        <taxon>Viridiplantae</taxon>
        <taxon>Streptophyta</taxon>
        <taxon>Embryophyta</taxon>
        <taxon>Tracheophyta</taxon>
        <taxon>Spermatophyta</taxon>
        <taxon>Magnoliopsida</taxon>
        <taxon>eudicotyledons</taxon>
        <taxon>Gunneridae</taxon>
        <taxon>Pentapetalae</taxon>
        <taxon>rosids</taxon>
        <taxon>fabids</taxon>
        <taxon>Malpighiales</taxon>
        <taxon>Euphorbiaceae</taxon>
        <taxon>Crotonoideae</taxon>
        <taxon>Micrandreae</taxon>
        <taxon>Hevea</taxon>
    </lineage>
</organism>
<dbReference type="PANTHER" id="PTHR47266">
    <property type="entry name" value="ENDONUCLEASE-RELATED"/>
    <property type="match status" value="1"/>
</dbReference>
<sequence length="543" mass="61542">MAGVETCSQEWQKEIASMVIEAEHKQEARVQKMVASQEVKFKGIVDELRSLIARLSYQNVEAVRQKNCSEQSQVEFRNNPWNSSAKLEFPVSTMPIRMFKPKSLAEAYSCKIARTDSGSYTTEAKTRRQCGKKRLHVLIDTGNTHNFLNEQLAKDLQCSIDAVKGIWVEIANGQVLQCNSMCHEFQWTMQQQSFKTDVYLLPLESYDLILGIQWLKTLGTINWNFANLTMSFQLQGQQHVLCGDKFKTGQKLHVLNIKQADCLSTNKNFFLVMMGCCLLYKKGMIGLNFSNCCNLILISFKNLRNYLLIEIMTIESLSSLVLNLLMQGLIDQLLVAMKVVWQSDVTLQGIIVDLQKDPTSHPHYTWIDGQLRRKGKLVIGSSDELKTKLLELYHDSALGGHSGVSVTGRRLSAVVYWKGLHKSLREYIRKCPICQKNKYENVATPGTLQPLPVPQGVFTDITMNFIDALPKSQGITVIMVVPAYADIPPSTALPDVSFSQDPYPQAILDRRMVKRRNHAAAQWLIHWKDVSPADATWEYADDI</sequence>
<dbReference type="Gene3D" id="2.40.50.40">
    <property type="match status" value="1"/>
</dbReference>
<gene>
    <name evidence="2" type="ORF">GH714_038540</name>
</gene>
<dbReference type="Pfam" id="PF17921">
    <property type="entry name" value="Integrase_H2C2"/>
    <property type="match status" value="1"/>
</dbReference>
<feature type="domain" description="Chromo" evidence="1">
    <location>
        <begin position="502"/>
        <end position="543"/>
    </location>
</feature>
<dbReference type="EMBL" id="JAAGAX010000016">
    <property type="protein sequence ID" value="KAF2289766.1"/>
    <property type="molecule type" value="Genomic_DNA"/>
</dbReference>
<dbReference type="InterPro" id="IPR016197">
    <property type="entry name" value="Chromo-like_dom_sf"/>
</dbReference>
<comment type="caution">
    <text evidence="2">The sequence shown here is derived from an EMBL/GenBank/DDBJ whole genome shotgun (WGS) entry which is preliminary data.</text>
</comment>
<dbReference type="SUPFAM" id="SSF50630">
    <property type="entry name" value="Acid proteases"/>
    <property type="match status" value="1"/>
</dbReference>
<protein>
    <recommendedName>
        <fullName evidence="1">Chromo domain-containing protein</fullName>
    </recommendedName>
</protein>